<keyword evidence="1" id="KW-0808">Transferase</keyword>
<dbReference type="InterPro" id="IPR001763">
    <property type="entry name" value="Rhodanese-like_dom"/>
</dbReference>
<dbReference type="Gene3D" id="3.40.250.10">
    <property type="entry name" value="Rhodanese-like domain"/>
    <property type="match status" value="2"/>
</dbReference>
<evidence type="ECO:0000256" key="2">
    <source>
        <dbReference type="ARBA" id="ARBA00022737"/>
    </source>
</evidence>
<comment type="caution">
    <text evidence="4">The sequence shown here is derived from an EMBL/GenBank/DDBJ whole genome shotgun (WGS) entry which is preliminary data.</text>
</comment>
<dbReference type="EMBL" id="BMXR01000001">
    <property type="protein sequence ID" value="GGX38283.1"/>
    <property type="molecule type" value="Genomic_DNA"/>
</dbReference>
<dbReference type="Pfam" id="PF00581">
    <property type="entry name" value="Rhodanese"/>
    <property type="match status" value="2"/>
</dbReference>
<name>A0A918JZ99_9GAMM</name>
<organism evidence="4 5">
    <name type="scientific">Saccharospirillum salsuginis</name>
    <dbReference type="NCBI Taxonomy" id="418750"/>
    <lineage>
        <taxon>Bacteria</taxon>
        <taxon>Pseudomonadati</taxon>
        <taxon>Pseudomonadota</taxon>
        <taxon>Gammaproteobacteria</taxon>
        <taxon>Oceanospirillales</taxon>
        <taxon>Saccharospirillaceae</taxon>
        <taxon>Saccharospirillum</taxon>
    </lineage>
</organism>
<dbReference type="CDD" id="cd01448">
    <property type="entry name" value="TST_Repeat_1"/>
    <property type="match status" value="1"/>
</dbReference>
<feature type="domain" description="Rhodanese" evidence="3">
    <location>
        <begin position="171"/>
        <end position="281"/>
    </location>
</feature>
<dbReference type="Proteomes" id="UP000626148">
    <property type="component" value="Unassembled WGS sequence"/>
</dbReference>
<dbReference type="PANTHER" id="PTHR11364">
    <property type="entry name" value="THIOSULFATE SULFERTANSFERASE"/>
    <property type="match status" value="1"/>
</dbReference>
<protein>
    <submittedName>
        <fullName evidence="4">3-mercaptopyruvate sulfurtransferase</fullName>
    </submittedName>
</protein>
<keyword evidence="2" id="KW-0677">Repeat</keyword>
<dbReference type="SUPFAM" id="SSF52821">
    <property type="entry name" value="Rhodanese/Cell cycle control phosphatase"/>
    <property type="match status" value="2"/>
</dbReference>
<dbReference type="PANTHER" id="PTHR11364:SF27">
    <property type="entry name" value="SULFURTRANSFERASE"/>
    <property type="match status" value="1"/>
</dbReference>
<feature type="domain" description="Rhodanese" evidence="3">
    <location>
        <begin position="22"/>
        <end position="142"/>
    </location>
</feature>
<evidence type="ECO:0000259" key="3">
    <source>
        <dbReference type="PROSITE" id="PS50206"/>
    </source>
</evidence>
<dbReference type="GO" id="GO:0004792">
    <property type="term" value="F:thiosulfate-cyanide sulfurtransferase activity"/>
    <property type="evidence" value="ECO:0007669"/>
    <property type="project" value="TreeGrafter"/>
</dbReference>
<reference evidence="4" key="1">
    <citation type="journal article" date="2014" name="Int. J. Syst. Evol. Microbiol.">
        <title>Complete genome sequence of Corynebacterium casei LMG S-19264T (=DSM 44701T), isolated from a smear-ripened cheese.</title>
        <authorList>
            <consortium name="US DOE Joint Genome Institute (JGI-PGF)"/>
            <person name="Walter F."/>
            <person name="Albersmeier A."/>
            <person name="Kalinowski J."/>
            <person name="Ruckert C."/>
        </authorList>
    </citation>
    <scope>NUCLEOTIDE SEQUENCE</scope>
    <source>
        <strain evidence="4">KCTC 22169</strain>
    </source>
</reference>
<dbReference type="PROSITE" id="PS50206">
    <property type="entry name" value="RHODANESE_3"/>
    <property type="match status" value="2"/>
</dbReference>
<dbReference type="AlphaFoldDB" id="A0A918JZ99"/>
<dbReference type="RefSeq" id="WP_189606491.1">
    <property type="nucleotide sequence ID" value="NZ_BMXR01000001.1"/>
</dbReference>
<reference evidence="4" key="2">
    <citation type="submission" date="2020-09" db="EMBL/GenBank/DDBJ databases">
        <authorList>
            <person name="Sun Q."/>
            <person name="Kim S."/>
        </authorList>
    </citation>
    <scope>NUCLEOTIDE SEQUENCE</scope>
    <source>
        <strain evidence="4">KCTC 22169</strain>
    </source>
</reference>
<accession>A0A918JZ99</accession>
<gene>
    <name evidence="4" type="primary">sseA</name>
    <name evidence="4" type="ORF">GCM10007392_00530</name>
</gene>
<keyword evidence="5" id="KW-1185">Reference proteome</keyword>
<evidence type="ECO:0000256" key="1">
    <source>
        <dbReference type="ARBA" id="ARBA00022679"/>
    </source>
</evidence>
<dbReference type="CDD" id="cd01449">
    <property type="entry name" value="TST_Repeat_2"/>
    <property type="match status" value="1"/>
</dbReference>
<dbReference type="InterPro" id="IPR036873">
    <property type="entry name" value="Rhodanese-like_dom_sf"/>
</dbReference>
<dbReference type="InterPro" id="IPR045078">
    <property type="entry name" value="TST/MPST-like"/>
</dbReference>
<sequence>MSDRDDLLISADALKHRLSDTGAERPILLDTRFNLADTDEGERHYREGHIPGAFYAHLDRDLSGSIVPGETGRHPLPEPAQLQATLRARGIRADSEVIVYDAANAMIAGRAWWLCRWAGLDRVRVLDGGWQAWLDAGGPVESGSGPEPADGDIEVRCPTEWIVDADQLLRNTGRYTLLDARARPRYSGETEPMDHKAGHIPGALCADFTANLDDSGRFKSAPALRQRFESVPDDGNLVCYCGSGVTACHNILALTLAGHRQPRLYAGSWSEWINDDSRPVATGTEKEPV</sequence>
<evidence type="ECO:0000313" key="4">
    <source>
        <dbReference type="EMBL" id="GGX38283.1"/>
    </source>
</evidence>
<proteinExistence type="predicted"/>
<dbReference type="SMART" id="SM00450">
    <property type="entry name" value="RHOD"/>
    <property type="match status" value="2"/>
</dbReference>
<evidence type="ECO:0000313" key="5">
    <source>
        <dbReference type="Proteomes" id="UP000626148"/>
    </source>
</evidence>